<feature type="transmembrane region" description="Helical" evidence="1">
    <location>
        <begin position="121"/>
        <end position="144"/>
    </location>
</feature>
<feature type="transmembrane region" description="Helical" evidence="1">
    <location>
        <begin position="48"/>
        <end position="65"/>
    </location>
</feature>
<evidence type="ECO:0000313" key="3">
    <source>
        <dbReference type="EMBL" id="MBW4329848.1"/>
    </source>
</evidence>
<name>A0ABS6XJ68_9SPHN</name>
<feature type="transmembrane region" description="Helical" evidence="1">
    <location>
        <begin position="320"/>
        <end position="339"/>
    </location>
</feature>
<sequence>MGILTMNIAAFGLIEPAYLNPLAQPGADGGDIAVYLINFLFFDGKMRGLFSFLFGASMLMVILRAKAGGNSAIRTHYARMVWLLVFGLIHLWLMWWGDILTLYALVGMIAWFFRTQPPHKLIAGAIALMVAQFALMLLLPFGIFMMQLASHQPDAGEQVHQALTQFRHGFGIPEREWSMAQIALYRSGYGAILNHRMETAFSGPVNSLIFSGAETLAYMMLGMACLKSGFLSGEAPRATYRKWVLIGFGVGLPVYALLAALLLLTGFTPLAVAAIVMTATVPVRPLMIMGWAALIILAIPRTGALSRRIAAAGRMAFSNYLGTSLLCTFLFYGYGTGWYGMLDRAQLYLVVFAVWAIILLWSEPWLRHFRYGPLEWLWRCCARGKLQPLRGSALAPPANIATHPQ</sequence>
<comment type="caution">
    <text evidence="3">The sequence shown here is derived from an EMBL/GenBank/DDBJ whole genome shotgun (WGS) entry which is preliminary data.</text>
</comment>
<dbReference type="PANTHER" id="PTHR30590:SF2">
    <property type="entry name" value="INNER MEMBRANE PROTEIN"/>
    <property type="match status" value="1"/>
</dbReference>
<dbReference type="InterPro" id="IPR007349">
    <property type="entry name" value="DUF418"/>
</dbReference>
<keyword evidence="1" id="KW-1133">Transmembrane helix</keyword>
<accession>A0ABS6XJ68</accession>
<keyword evidence="1" id="KW-0812">Transmembrane</keyword>
<dbReference type="EMBL" id="JAHWZX010000002">
    <property type="protein sequence ID" value="MBW4329848.1"/>
    <property type="molecule type" value="Genomic_DNA"/>
</dbReference>
<feature type="transmembrane region" description="Helical" evidence="1">
    <location>
        <begin position="243"/>
        <end position="264"/>
    </location>
</feature>
<protein>
    <submittedName>
        <fullName evidence="3">DUF418 domain-containing protein</fullName>
    </submittedName>
</protein>
<keyword evidence="4" id="KW-1185">Reference proteome</keyword>
<proteinExistence type="predicted"/>
<evidence type="ECO:0000313" key="4">
    <source>
        <dbReference type="Proteomes" id="UP001197214"/>
    </source>
</evidence>
<keyword evidence="1" id="KW-0472">Membrane</keyword>
<feature type="transmembrane region" description="Helical" evidence="1">
    <location>
        <begin position="345"/>
        <end position="362"/>
    </location>
</feature>
<gene>
    <name evidence="3" type="ORF">KY084_03030</name>
</gene>
<feature type="transmembrane region" description="Helical" evidence="1">
    <location>
        <begin position="270"/>
        <end position="299"/>
    </location>
</feature>
<feature type="transmembrane region" description="Helical" evidence="1">
    <location>
        <begin position="99"/>
        <end position="114"/>
    </location>
</feature>
<evidence type="ECO:0000259" key="2">
    <source>
        <dbReference type="Pfam" id="PF04235"/>
    </source>
</evidence>
<organism evidence="3 4">
    <name type="scientific">Stakelama flava</name>
    <dbReference type="NCBI Taxonomy" id="2860338"/>
    <lineage>
        <taxon>Bacteria</taxon>
        <taxon>Pseudomonadati</taxon>
        <taxon>Pseudomonadota</taxon>
        <taxon>Alphaproteobacteria</taxon>
        <taxon>Sphingomonadales</taxon>
        <taxon>Sphingomonadaceae</taxon>
        <taxon>Stakelama</taxon>
    </lineage>
</organism>
<evidence type="ECO:0000256" key="1">
    <source>
        <dbReference type="SAM" id="Phobius"/>
    </source>
</evidence>
<dbReference type="PANTHER" id="PTHR30590">
    <property type="entry name" value="INNER MEMBRANE PROTEIN"/>
    <property type="match status" value="1"/>
</dbReference>
<feature type="domain" description="DUF418" evidence="2">
    <location>
        <begin position="226"/>
        <end position="384"/>
    </location>
</feature>
<dbReference type="InterPro" id="IPR052529">
    <property type="entry name" value="Bact_Transport_Assoc"/>
</dbReference>
<reference evidence="3 4" key="1">
    <citation type="submission" date="2021-07" db="EMBL/GenBank/DDBJ databases">
        <title>Stakelama flava sp. nov., a novel endophytic bacterium isolated from branch of Kandelia candel.</title>
        <authorList>
            <person name="Tuo L."/>
        </authorList>
    </citation>
    <scope>NUCLEOTIDE SEQUENCE [LARGE SCALE GENOMIC DNA]</scope>
    <source>
        <strain evidence="3 4">CBK3Z-3</strain>
    </source>
</reference>
<dbReference type="Proteomes" id="UP001197214">
    <property type="component" value="Unassembled WGS sequence"/>
</dbReference>
<dbReference type="Pfam" id="PF04235">
    <property type="entry name" value="DUF418"/>
    <property type="match status" value="1"/>
</dbReference>